<evidence type="ECO:0000256" key="1">
    <source>
        <dbReference type="ARBA" id="ARBA00004141"/>
    </source>
</evidence>
<comment type="subcellular location">
    <subcellularLocation>
        <location evidence="1">Membrane</location>
        <topology evidence="1">Multi-pass membrane protein</topology>
    </subcellularLocation>
</comment>
<dbReference type="PANTHER" id="PTHR24060">
    <property type="entry name" value="METABOTROPIC GLUTAMATE RECEPTOR"/>
    <property type="match status" value="1"/>
</dbReference>
<evidence type="ECO:0000256" key="6">
    <source>
        <dbReference type="SAM" id="Phobius"/>
    </source>
</evidence>
<dbReference type="GO" id="GO:0016020">
    <property type="term" value="C:membrane"/>
    <property type="evidence" value="ECO:0007669"/>
    <property type="project" value="UniProtKB-SubCell"/>
</dbReference>
<dbReference type="GO" id="GO:0004930">
    <property type="term" value="F:G protein-coupled receptor activity"/>
    <property type="evidence" value="ECO:0007669"/>
    <property type="project" value="InterPro"/>
</dbReference>
<evidence type="ECO:0000313" key="8">
    <source>
        <dbReference type="EMBL" id="CAF2924085.1"/>
    </source>
</evidence>
<evidence type="ECO:0000313" key="9">
    <source>
        <dbReference type="Proteomes" id="UP000675881"/>
    </source>
</evidence>
<dbReference type="Pfam" id="PF00003">
    <property type="entry name" value="7tm_3"/>
    <property type="match status" value="1"/>
</dbReference>
<evidence type="ECO:0000256" key="4">
    <source>
        <dbReference type="ARBA" id="ARBA00023136"/>
    </source>
</evidence>
<name>A0A7R8CT97_LEPSM</name>
<dbReference type="EMBL" id="HG994583">
    <property type="protein sequence ID" value="CAF2924085.1"/>
    <property type="molecule type" value="Genomic_DNA"/>
</dbReference>
<keyword evidence="5" id="KW-0325">Glycoprotein</keyword>
<feature type="transmembrane region" description="Helical" evidence="6">
    <location>
        <begin position="410"/>
        <end position="431"/>
    </location>
</feature>
<keyword evidence="4 6" id="KW-0472">Membrane</keyword>
<feature type="transmembrane region" description="Helical" evidence="6">
    <location>
        <begin position="337"/>
        <end position="359"/>
    </location>
</feature>
<evidence type="ECO:0000256" key="5">
    <source>
        <dbReference type="ARBA" id="ARBA00023180"/>
    </source>
</evidence>
<sequence>MRLHPCKLVYLNKGQNESLTNGRDQYSLRYKGKIFKYKEKSLAVVCKEPIESLMPSLQCGHRSKRSVLLMLPCNEHDPSLTHKWLKYYKASSSSTVNFKYFATLSFAKTKFTQNQFVNQTIRYCDRSSLNLENLQNLYETVVNVRDFTIFNTFSPHTIQAMNLLSKLAVKDMIRFKLKRRRLRAKDLYGDGVLHLGGTRTCSDDMDQDLSVEALMRMNQVNEIVTYRNCKSCWRFRFVVFPSTTTITKTATLESSFLVPLIFINKKLIQLKWPIRAARAIRKGKQEPLFSWELLTIIISLLGITIIVFTIVSYLILMRRKRESFIEVINEEDTEIKIHEVFLPFGLLVLYLSNFVLIIVRDPDINCTLRRLFPGIGIAVSLTGVLSHILRDMKQNAYTVNTFESKVSRGGVIFLLGTCLIAIQILVQVLWIRLSPRGPCGGFCDYDVHRQFVVSFSYPIFLASLVMILSIVGLKRKVKIGAIWNMVALFGSLIGAVILGSANSFMDNNNATIILSQSVIAYSILTCIFLRKYLSKSKILWPQIQSDDNQIRHINTRKNTSRVNTISRNYTRDFSLYGAGNSTVRSNATNRSFGTIRSGGSFILPNIIAMPETTTWRDVWDYSERDRGLEELQEEEDEFSTSNSELSDRRTHYLDDEYTTENIYSEADDCELVVNLIYHRD</sequence>
<dbReference type="AlphaFoldDB" id="A0A7R8CT97"/>
<proteinExistence type="predicted"/>
<evidence type="ECO:0000256" key="2">
    <source>
        <dbReference type="ARBA" id="ARBA00022692"/>
    </source>
</evidence>
<organism evidence="8 9">
    <name type="scientific">Lepeophtheirus salmonis</name>
    <name type="common">Salmon louse</name>
    <name type="synonym">Caligus salmonis</name>
    <dbReference type="NCBI Taxonomy" id="72036"/>
    <lineage>
        <taxon>Eukaryota</taxon>
        <taxon>Metazoa</taxon>
        <taxon>Ecdysozoa</taxon>
        <taxon>Arthropoda</taxon>
        <taxon>Crustacea</taxon>
        <taxon>Multicrustacea</taxon>
        <taxon>Hexanauplia</taxon>
        <taxon>Copepoda</taxon>
        <taxon>Siphonostomatoida</taxon>
        <taxon>Caligidae</taxon>
        <taxon>Lepeophtheirus</taxon>
    </lineage>
</organism>
<keyword evidence="9" id="KW-1185">Reference proteome</keyword>
<reference evidence="8" key="1">
    <citation type="submission" date="2021-02" db="EMBL/GenBank/DDBJ databases">
        <authorList>
            <person name="Bekaert M."/>
        </authorList>
    </citation>
    <scope>NUCLEOTIDE SEQUENCE</scope>
    <source>
        <strain evidence="8">IoA-00</strain>
    </source>
</reference>
<feature type="transmembrane region" description="Helical" evidence="6">
    <location>
        <begin position="451"/>
        <end position="473"/>
    </location>
</feature>
<protein>
    <submittedName>
        <fullName evidence="8">(salmon louse) hypothetical protein</fullName>
    </submittedName>
</protein>
<feature type="transmembrane region" description="Helical" evidence="6">
    <location>
        <begin position="485"/>
        <end position="504"/>
    </location>
</feature>
<dbReference type="InterPro" id="IPR050726">
    <property type="entry name" value="mGluR"/>
</dbReference>
<evidence type="ECO:0000256" key="3">
    <source>
        <dbReference type="ARBA" id="ARBA00022989"/>
    </source>
</evidence>
<dbReference type="InterPro" id="IPR017978">
    <property type="entry name" value="GPCR_3_C"/>
</dbReference>
<feature type="domain" description="G-protein coupled receptors family 3 profile" evidence="7">
    <location>
        <begin position="292"/>
        <end position="531"/>
    </location>
</feature>
<feature type="transmembrane region" description="Helical" evidence="6">
    <location>
        <begin position="510"/>
        <end position="529"/>
    </location>
</feature>
<evidence type="ECO:0000259" key="7">
    <source>
        <dbReference type="Pfam" id="PF00003"/>
    </source>
</evidence>
<feature type="transmembrane region" description="Helical" evidence="6">
    <location>
        <begin position="371"/>
        <end position="389"/>
    </location>
</feature>
<feature type="transmembrane region" description="Helical" evidence="6">
    <location>
        <begin position="288"/>
        <end position="316"/>
    </location>
</feature>
<keyword evidence="3 6" id="KW-1133">Transmembrane helix</keyword>
<accession>A0A7R8CT97</accession>
<gene>
    <name evidence="8" type="ORF">LSAA_8236</name>
</gene>
<dbReference type="Proteomes" id="UP000675881">
    <property type="component" value="Chromosome 4"/>
</dbReference>
<keyword evidence="2 6" id="KW-0812">Transmembrane</keyword>